<organism evidence="2 3">
    <name type="scientific">Flavobacterium agricola</name>
    <dbReference type="NCBI Taxonomy" id="2870839"/>
    <lineage>
        <taxon>Bacteria</taxon>
        <taxon>Pseudomonadati</taxon>
        <taxon>Bacteroidota</taxon>
        <taxon>Flavobacteriia</taxon>
        <taxon>Flavobacteriales</taxon>
        <taxon>Flavobacteriaceae</taxon>
        <taxon>Flavobacterium</taxon>
    </lineage>
</organism>
<reference evidence="2" key="1">
    <citation type="submission" date="2021-08" db="EMBL/GenBank/DDBJ databases">
        <title>Flavobacterium sp. strain CC-SYL302.</title>
        <authorList>
            <person name="Lin S.-Y."/>
            <person name="Lee T.-H."/>
            <person name="Young C.-C."/>
        </authorList>
    </citation>
    <scope>NUCLEOTIDE SEQUENCE</scope>
    <source>
        <strain evidence="2">CC-SYL302</strain>
    </source>
</reference>
<dbReference type="Proteomes" id="UP001163328">
    <property type="component" value="Chromosome"/>
</dbReference>
<protein>
    <submittedName>
        <fullName evidence="2">Glycerophosphodiester phosphodiesterase</fullName>
    </submittedName>
</protein>
<dbReference type="PROSITE" id="PS51704">
    <property type="entry name" value="GP_PDE"/>
    <property type="match status" value="1"/>
</dbReference>
<sequence length="243" mass="28088">MQKQKLHNPIVAHRGAWLEFDLPENSLASLTKAIEIGVGATEFDVHMTADGVLVVHHDYDFFGKKIEQNSYSDLLTFSLTNGEKLPTVADFLEIGLAQHKTQLIFEIKASELGVNRTLRMVDKVVELFSNKPYFIQVEFILFQWEAALHLKKQLPTYDVAYLKGDKLPEEVKQAGLNGIDYQFSWYKKNEDYIAQAQQLGLSLNTWTVNETNDLDYFLNHRFDMITTNHPQLFLEFYHKKSNL</sequence>
<evidence type="ECO:0000313" key="2">
    <source>
        <dbReference type="EMBL" id="UYW00431.1"/>
    </source>
</evidence>
<gene>
    <name evidence="2" type="ORF">K5I29_07635</name>
</gene>
<dbReference type="InterPro" id="IPR030395">
    <property type="entry name" value="GP_PDE_dom"/>
</dbReference>
<proteinExistence type="predicted"/>
<dbReference type="RefSeq" id="WP_264432158.1">
    <property type="nucleotide sequence ID" value="NZ_CP081495.1"/>
</dbReference>
<dbReference type="Pfam" id="PF03009">
    <property type="entry name" value="GDPD"/>
    <property type="match status" value="1"/>
</dbReference>
<keyword evidence="3" id="KW-1185">Reference proteome</keyword>
<dbReference type="EMBL" id="CP081495">
    <property type="protein sequence ID" value="UYW00431.1"/>
    <property type="molecule type" value="Genomic_DNA"/>
</dbReference>
<dbReference type="InterPro" id="IPR017946">
    <property type="entry name" value="PLC-like_Pdiesterase_TIM-brl"/>
</dbReference>
<evidence type="ECO:0000259" key="1">
    <source>
        <dbReference type="PROSITE" id="PS51704"/>
    </source>
</evidence>
<dbReference type="PANTHER" id="PTHR46211">
    <property type="entry name" value="GLYCEROPHOSPHORYL DIESTER PHOSPHODIESTERASE"/>
    <property type="match status" value="1"/>
</dbReference>
<feature type="domain" description="GP-PDE" evidence="1">
    <location>
        <begin position="8"/>
        <end position="237"/>
    </location>
</feature>
<accession>A0ABY6LW20</accession>
<dbReference type="PANTHER" id="PTHR46211:SF1">
    <property type="entry name" value="GLYCEROPHOSPHODIESTER PHOSPHODIESTERASE, CYTOPLASMIC"/>
    <property type="match status" value="1"/>
</dbReference>
<name>A0ABY6LW20_9FLAO</name>
<dbReference type="Gene3D" id="3.20.20.190">
    <property type="entry name" value="Phosphatidylinositol (PI) phosphodiesterase"/>
    <property type="match status" value="1"/>
</dbReference>
<dbReference type="SUPFAM" id="SSF51695">
    <property type="entry name" value="PLC-like phosphodiesterases"/>
    <property type="match status" value="1"/>
</dbReference>
<evidence type="ECO:0000313" key="3">
    <source>
        <dbReference type="Proteomes" id="UP001163328"/>
    </source>
</evidence>